<dbReference type="PANTHER" id="PTHR40031">
    <property type="entry name" value="HYPOTHETICAL MEMBRANE SPANNING PROTEIN"/>
    <property type="match status" value="1"/>
</dbReference>
<keyword evidence="2" id="KW-0378">Hydrolase</keyword>
<keyword evidence="1" id="KW-0472">Membrane</keyword>
<dbReference type="InterPro" id="IPR007404">
    <property type="entry name" value="YdjM-like"/>
</dbReference>
<gene>
    <name evidence="2" type="ORF">A8709_08120</name>
</gene>
<evidence type="ECO:0000313" key="3">
    <source>
        <dbReference type="Proteomes" id="UP000093309"/>
    </source>
</evidence>
<evidence type="ECO:0000256" key="1">
    <source>
        <dbReference type="SAM" id="Phobius"/>
    </source>
</evidence>
<protein>
    <submittedName>
        <fullName evidence="2">Hydrolase</fullName>
    </submittedName>
</protein>
<reference evidence="3" key="1">
    <citation type="submission" date="2016-05" db="EMBL/GenBank/DDBJ databases">
        <title>Paenibacillus oryzae. sp. nov., isolated from the rice root.</title>
        <authorList>
            <person name="Zhang J."/>
            <person name="Zhang X."/>
        </authorList>
    </citation>
    <scope>NUCLEOTIDE SEQUENCE [LARGE SCALE GENOMIC DNA]</scope>
    <source>
        <strain evidence="3">KCTC13222</strain>
    </source>
</reference>
<dbReference type="STRING" id="512399.A8709_08120"/>
<sequence>MDTGTHLVIGLGLAGLSQIDPSISASTAATTAVFIGTVVGSQIPDLDGLLRFKGNAIYIRNHRGRSHSLPALPLWTLLITGALSPFFHGIPLLHLAMWIGIAVCFHVFTDCFNTYGTQAVRPFSEKWVSWNIIHIFDPFIFTSHLAAIFMWSFHLAKPQLIFPTLYGILALYYIWRTLDHAIIEKGLFRKDPTYQPGDKYTLIVTFNLYVWNIVKERTDGTYQLGELKNGKLKWLDTIKCADHHPAIEASKQHEDIQALLYFSSFTCAEVKEHRWGYEVRWADVRYRHRKQYPFVGVILMDHNYQTLDSYVGWVNDTKLGKKLRVDLY</sequence>
<keyword evidence="3" id="KW-1185">Reference proteome</keyword>
<dbReference type="EMBL" id="LYPC01000010">
    <property type="protein sequence ID" value="OCT16632.1"/>
    <property type="molecule type" value="Genomic_DNA"/>
</dbReference>
<dbReference type="PANTHER" id="PTHR40031:SF1">
    <property type="entry name" value="MEMBRANE-BOUND METAL-DEPENDENT HYDROLASE"/>
    <property type="match status" value="1"/>
</dbReference>
<evidence type="ECO:0000313" key="2">
    <source>
        <dbReference type="EMBL" id="OCT16632.1"/>
    </source>
</evidence>
<dbReference type="Proteomes" id="UP000093309">
    <property type="component" value="Unassembled WGS sequence"/>
</dbReference>
<name>A0A1C1A7Q1_9BACL</name>
<dbReference type="Pfam" id="PF04307">
    <property type="entry name" value="YdjM"/>
    <property type="match status" value="1"/>
</dbReference>
<accession>A0A1C1A7Q1</accession>
<dbReference type="InterPro" id="IPR053170">
    <property type="entry name" value="Transcription_regulator"/>
</dbReference>
<feature type="transmembrane region" description="Helical" evidence="1">
    <location>
        <begin position="127"/>
        <end position="153"/>
    </location>
</feature>
<dbReference type="GO" id="GO:0016787">
    <property type="term" value="F:hydrolase activity"/>
    <property type="evidence" value="ECO:0007669"/>
    <property type="project" value="UniProtKB-KW"/>
</dbReference>
<dbReference type="AlphaFoldDB" id="A0A1C1A7Q1"/>
<feature type="transmembrane region" description="Helical" evidence="1">
    <location>
        <begin position="96"/>
        <end position="115"/>
    </location>
</feature>
<dbReference type="RefSeq" id="WP_065850719.1">
    <property type="nucleotide sequence ID" value="NZ_LYPC01000010.1"/>
</dbReference>
<proteinExistence type="predicted"/>
<keyword evidence="1" id="KW-1133">Transmembrane helix</keyword>
<organism evidence="2 3">
    <name type="scientific">Paenibacillus pectinilyticus</name>
    <dbReference type="NCBI Taxonomy" id="512399"/>
    <lineage>
        <taxon>Bacteria</taxon>
        <taxon>Bacillati</taxon>
        <taxon>Bacillota</taxon>
        <taxon>Bacilli</taxon>
        <taxon>Bacillales</taxon>
        <taxon>Paenibacillaceae</taxon>
        <taxon>Paenibacillus</taxon>
    </lineage>
</organism>
<feature type="transmembrane region" description="Helical" evidence="1">
    <location>
        <begin position="69"/>
        <end position="90"/>
    </location>
</feature>
<feature type="transmembrane region" description="Helical" evidence="1">
    <location>
        <begin position="159"/>
        <end position="175"/>
    </location>
</feature>
<comment type="caution">
    <text evidence="2">The sequence shown here is derived from an EMBL/GenBank/DDBJ whole genome shotgun (WGS) entry which is preliminary data.</text>
</comment>
<dbReference type="OrthoDB" id="110250at2"/>
<keyword evidence="1" id="KW-0812">Transmembrane</keyword>